<dbReference type="EMBL" id="CACRXK020003395">
    <property type="protein sequence ID" value="CAB3998598.1"/>
    <property type="molecule type" value="Genomic_DNA"/>
</dbReference>
<dbReference type="SUPFAM" id="SSF46689">
    <property type="entry name" value="Homeodomain-like"/>
    <property type="match status" value="1"/>
</dbReference>
<dbReference type="GO" id="GO:0000981">
    <property type="term" value="F:DNA-binding transcription factor activity, RNA polymerase II-specific"/>
    <property type="evidence" value="ECO:0007669"/>
    <property type="project" value="InterPro"/>
</dbReference>
<dbReference type="SMART" id="SM00389">
    <property type="entry name" value="HOX"/>
    <property type="match status" value="1"/>
</dbReference>
<dbReference type="GO" id="GO:0000978">
    <property type="term" value="F:RNA polymerase II cis-regulatory region sequence-specific DNA binding"/>
    <property type="evidence" value="ECO:0007669"/>
    <property type="project" value="TreeGrafter"/>
</dbReference>
<dbReference type="PANTHER" id="PTHR11211:SF40">
    <property type="entry name" value="MIRROR, ISOFORM C"/>
    <property type="match status" value="1"/>
</dbReference>
<evidence type="ECO:0000256" key="4">
    <source>
        <dbReference type="ARBA" id="ARBA00023155"/>
    </source>
</evidence>
<dbReference type="FunFam" id="1.10.10.60:FF:000003">
    <property type="entry name" value="Iroquois-class homeobox protein IRX"/>
    <property type="match status" value="1"/>
</dbReference>
<feature type="compositionally biased region" description="Basic and acidic residues" evidence="7">
    <location>
        <begin position="237"/>
        <end position="252"/>
    </location>
</feature>
<dbReference type="Proteomes" id="UP001152795">
    <property type="component" value="Unassembled WGS sequence"/>
</dbReference>
<dbReference type="InterPro" id="IPR001356">
    <property type="entry name" value="HD"/>
</dbReference>
<gene>
    <name evidence="8" type="ORF">PACLA_8A022162</name>
</gene>
<dbReference type="InterPro" id="IPR008422">
    <property type="entry name" value="KN_HD"/>
</dbReference>
<organism evidence="8 9">
    <name type="scientific">Paramuricea clavata</name>
    <name type="common">Red gorgonian</name>
    <name type="synonym">Violescent sea-whip</name>
    <dbReference type="NCBI Taxonomy" id="317549"/>
    <lineage>
        <taxon>Eukaryota</taxon>
        <taxon>Metazoa</taxon>
        <taxon>Cnidaria</taxon>
        <taxon>Anthozoa</taxon>
        <taxon>Octocorallia</taxon>
        <taxon>Malacalcyonacea</taxon>
        <taxon>Plexauridae</taxon>
        <taxon>Paramuricea</taxon>
    </lineage>
</organism>
<dbReference type="CDD" id="cd00086">
    <property type="entry name" value="homeodomain"/>
    <property type="match status" value="1"/>
</dbReference>
<feature type="region of interest" description="Disordered" evidence="7">
    <location>
        <begin position="208"/>
        <end position="419"/>
    </location>
</feature>
<feature type="compositionally biased region" description="Acidic residues" evidence="7">
    <location>
        <begin position="226"/>
        <end position="236"/>
    </location>
</feature>
<comment type="caution">
    <text evidence="8">The sequence shown here is derived from an EMBL/GenBank/DDBJ whole genome shotgun (WGS) entry which is preliminary data.</text>
</comment>
<evidence type="ECO:0000256" key="2">
    <source>
        <dbReference type="ARBA" id="ARBA00008446"/>
    </source>
</evidence>
<dbReference type="GO" id="GO:0048468">
    <property type="term" value="P:cell development"/>
    <property type="evidence" value="ECO:0007669"/>
    <property type="project" value="TreeGrafter"/>
</dbReference>
<dbReference type="InterPro" id="IPR017970">
    <property type="entry name" value="Homeobox_CS"/>
</dbReference>
<evidence type="ECO:0000256" key="3">
    <source>
        <dbReference type="ARBA" id="ARBA00023125"/>
    </source>
</evidence>
<keyword evidence="4 6" id="KW-0371">Homeobox</keyword>
<dbReference type="Gene3D" id="1.10.10.60">
    <property type="entry name" value="Homeodomain-like"/>
    <property type="match status" value="1"/>
</dbReference>
<evidence type="ECO:0000256" key="7">
    <source>
        <dbReference type="SAM" id="MobiDB-lite"/>
    </source>
</evidence>
<dbReference type="OrthoDB" id="5399138at2759"/>
<dbReference type="Pfam" id="PF05920">
    <property type="entry name" value="Homeobox_KN"/>
    <property type="match status" value="1"/>
</dbReference>
<dbReference type="PROSITE" id="PS00027">
    <property type="entry name" value="HOMEOBOX_1"/>
    <property type="match status" value="1"/>
</dbReference>
<evidence type="ECO:0000313" key="8">
    <source>
        <dbReference type="EMBL" id="CAB3998598.1"/>
    </source>
</evidence>
<sequence length="433" mass="48591">MMAGITASFGFPYASQFLMPGHHNCCESATGPLTPHSPHAPRVCSCQLEQVLQAQQKMNTVPLGLLPRATPSFPAEPNLIFGPRDSSAVAFSPLLRHNVKDMNTGGLNSAWFVNPARYADHQNGFERGYLACHAYGDRFSPIDLNSGARRKNATRETTSTLKAWLYEHRKNPYPTKGEKIMLAILTKMTLTQVSTWFANARRRLKKENKMTWSPRNRCGERKDSEGYSDDDDEDDMDTKTDDVIKSEEKDSFRMTTVIKSPEDTPNVHHPIAAPTTNQISSTTEADKRNRDVPFPSPAEQRIIWPTGRSPVETENSRIQHTSSIEDSPVKSLRKWVDGCFDNTRTNTAAAPDTPPQTPPCETDRLTERLAQSMEQELQETRRKSRSPSPCPPSEEKIYIDKTPDRSHESQNDNTTNREIDAALALTTLFGSRS</sequence>
<feature type="compositionally biased region" description="Basic and acidic residues" evidence="7">
    <location>
        <begin position="393"/>
        <end position="419"/>
    </location>
</feature>
<dbReference type="AlphaFoldDB" id="A0A7D9E0B9"/>
<proteinExistence type="inferred from homology"/>
<dbReference type="GO" id="GO:0005634">
    <property type="term" value="C:nucleus"/>
    <property type="evidence" value="ECO:0007669"/>
    <property type="project" value="UniProtKB-SubCell"/>
</dbReference>
<evidence type="ECO:0000313" key="9">
    <source>
        <dbReference type="Proteomes" id="UP001152795"/>
    </source>
</evidence>
<dbReference type="PROSITE" id="PS50071">
    <property type="entry name" value="HOMEOBOX_2"/>
    <property type="match status" value="1"/>
</dbReference>
<accession>A0A7D9E0B9</accession>
<dbReference type="InterPro" id="IPR009057">
    <property type="entry name" value="Homeodomain-like_sf"/>
</dbReference>
<reference evidence="8" key="1">
    <citation type="submission" date="2020-04" db="EMBL/GenBank/DDBJ databases">
        <authorList>
            <person name="Alioto T."/>
            <person name="Alioto T."/>
            <person name="Gomez Garrido J."/>
        </authorList>
    </citation>
    <scope>NUCLEOTIDE SEQUENCE</scope>
    <source>
        <strain evidence="8">A484AB</strain>
    </source>
</reference>
<evidence type="ECO:0000256" key="1">
    <source>
        <dbReference type="ARBA" id="ARBA00004123"/>
    </source>
</evidence>
<feature type="DNA-binding region" description="Homeobox" evidence="6">
    <location>
        <begin position="146"/>
        <end position="208"/>
    </location>
</feature>
<protein>
    <submittedName>
        <fullName evidence="8">Iroquois-class homeodomain IRX-6</fullName>
    </submittedName>
</protein>
<name>A0A7D9E0B9_PARCT</name>
<dbReference type="GO" id="GO:0030182">
    <property type="term" value="P:neuron differentiation"/>
    <property type="evidence" value="ECO:0007669"/>
    <property type="project" value="TreeGrafter"/>
</dbReference>
<comment type="similarity">
    <text evidence="2">Belongs to the TALE/IRO homeobox family.</text>
</comment>
<keyword evidence="3 6" id="KW-0238">DNA-binding</keyword>
<keyword evidence="5 6" id="KW-0539">Nucleus</keyword>
<feature type="compositionally biased region" description="Polar residues" evidence="7">
    <location>
        <begin position="274"/>
        <end position="283"/>
    </location>
</feature>
<keyword evidence="9" id="KW-1185">Reference proteome</keyword>
<dbReference type="PANTHER" id="PTHR11211">
    <property type="entry name" value="IROQUOIS-CLASS HOMEODOMAIN PROTEIN IRX"/>
    <property type="match status" value="1"/>
</dbReference>
<feature type="compositionally biased region" description="Polar residues" evidence="7">
    <location>
        <begin position="312"/>
        <end position="325"/>
    </location>
</feature>
<comment type="subcellular location">
    <subcellularLocation>
        <location evidence="1 6">Nucleus</location>
    </subcellularLocation>
</comment>
<evidence type="ECO:0000256" key="6">
    <source>
        <dbReference type="PROSITE-ProRule" id="PRU00108"/>
    </source>
</evidence>
<evidence type="ECO:0000256" key="5">
    <source>
        <dbReference type="ARBA" id="ARBA00023242"/>
    </source>
</evidence>